<accession>A0A4Q7J7D1</accession>
<dbReference type="InterPro" id="IPR011701">
    <property type="entry name" value="MFS"/>
</dbReference>
<feature type="transmembrane region" description="Helical" evidence="6">
    <location>
        <begin position="291"/>
        <end position="311"/>
    </location>
</feature>
<feature type="transmembrane region" description="Helical" evidence="6">
    <location>
        <begin position="242"/>
        <end position="260"/>
    </location>
</feature>
<keyword evidence="3 6" id="KW-0812">Transmembrane</keyword>
<dbReference type="Proteomes" id="UP000292003">
    <property type="component" value="Unassembled WGS sequence"/>
</dbReference>
<dbReference type="InterPro" id="IPR036259">
    <property type="entry name" value="MFS_trans_sf"/>
</dbReference>
<keyword evidence="5 6" id="KW-0472">Membrane</keyword>
<feature type="transmembrane region" description="Helical" evidence="6">
    <location>
        <begin position="46"/>
        <end position="67"/>
    </location>
</feature>
<comment type="caution">
    <text evidence="8">The sequence shown here is derived from an EMBL/GenBank/DDBJ whole genome shotgun (WGS) entry which is preliminary data.</text>
</comment>
<name>A0A4Q7J7D1_9PSEU</name>
<dbReference type="OrthoDB" id="4335859at2"/>
<dbReference type="Pfam" id="PF07690">
    <property type="entry name" value="MFS_1"/>
    <property type="match status" value="1"/>
</dbReference>
<evidence type="ECO:0000256" key="1">
    <source>
        <dbReference type="ARBA" id="ARBA00004651"/>
    </source>
</evidence>
<dbReference type="SUPFAM" id="SSF103473">
    <property type="entry name" value="MFS general substrate transporter"/>
    <property type="match status" value="1"/>
</dbReference>
<dbReference type="PANTHER" id="PTHR43124">
    <property type="entry name" value="PURINE EFFLUX PUMP PBUE"/>
    <property type="match status" value="1"/>
</dbReference>
<reference evidence="8 9" key="1">
    <citation type="submission" date="2019-02" db="EMBL/GenBank/DDBJ databases">
        <title>Draft genome sequence of Amycolatopsis sp. 8-3EHSu isolated from roots of Suaeda maritima.</title>
        <authorList>
            <person name="Duangmal K."/>
            <person name="Chantavorakit T."/>
        </authorList>
    </citation>
    <scope>NUCLEOTIDE SEQUENCE [LARGE SCALE GENOMIC DNA]</scope>
    <source>
        <strain evidence="8 9">8-3EHSu</strain>
    </source>
</reference>
<evidence type="ECO:0000256" key="2">
    <source>
        <dbReference type="ARBA" id="ARBA00022475"/>
    </source>
</evidence>
<evidence type="ECO:0000256" key="4">
    <source>
        <dbReference type="ARBA" id="ARBA00022989"/>
    </source>
</evidence>
<feature type="domain" description="Major facilitator superfamily (MFS) profile" evidence="7">
    <location>
        <begin position="8"/>
        <end position="375"/>
    </location>
</feature>
<dbReference type="InterPro" id="IPR050189">
    <property type="entry name" value="MFS_Efflux_Transporters"/>
</dbReference>
<evidence type="ECO:0000256" key="3">
    <source>
        <dbReference type="ARBA" id="ARBA00022692"/>
    </source>
</evidence>
<dbReference type="PROSITE" id="PS50850">
    <property type="entry name" value="MFS"/>
    <property type="match status" value="1"/>
</dbReference>
<feature type="transmembrane region" description="Helical" evidence="6">
    <location>
        <begin position="348"/>
        <end position="367"/>
    </location>
</feature>
<sequence>MLVRTRFALAALSTACFTSVTSENLPVALLPQLADGFGVSEPAIGLLVTGYAVVVAVTVVPLVTVTARWDRRTTALAAILAVTASNLLLAVAPGYAVAVIARLVAAVGHGVFWSVVAAMASRMLGPERAGRATAVVYAGNSVAFLLGLPLCSWLGTTLGWRATALVMAGVAALAAAVIRLTVDAMPAVPRTGGSPLRHALTDRSLVSVNLTTVLVVLGHFTAFTYITVIIADYVRLDGSAMLLAHGAAGVLGLVVIGRAVDRHPRTTALVVTGGLAACMLLLLTAGAVSTAVAAVAVVLWAIPAGGMAVVLQAAVLRAAAQPDLASAVYIVAFQAGIALGAWAGGVSLGGGALTIAAVCGLAAAVVVSRSAAFTGEEHHEQAVVAGRRRLPDLPAQLRRHRRRRHR</sequence>
<evidence type="ECO:0000259" key="7">
    <source>
        <dbReference type="PROSITE" id="PS50850"/>
    </source>
</evidence>
<evidence type="ECO:0000313" key="9">
    <source>
        <dbReference type="Proteomes" id="UP000292003"/>
    </source>
</evidence>
<organism evidence="8 9">
    <name type="scientific">Amycolatopsis suaedae</name>
    <dbReference type="NCBI Taxonomy" id="2510978"/>
    <lineage>
        <taxon>Bacteria</taxon>
        <taxon>Bacillati</taxon>
        <taxon>Actinomycetota</taxon>
        <taxon>Actinomycetes</taxon>
        <taxon>Pseudonocardiales</taxon>
        <taxon>Pseudonocardiaceae</taxon>
        <taxon>Amycolatopsis</taxon>
    </lineage>
</organism>
<dbReference type="AlphaFoldDB" id="A0A4Q7J7D1"/>
<evidence type="ECO:0000256" key="5">
    <source>
        <dbReference type="ARBA" id="ARBA00023136"/>
    </source>
</evidence>
<feature type="transmembrane region" description="Helical" evidence="6">
    <location>
        <begin position="203"/>
        <end position="230"/>
    </location>
</feature>
<proteinExistence type="predicted"/>
<dbReference type="RefSeq" id="WP_130476566.1">
    <property type="nucleotide sequence ID" value="NZ_SFCC01000008.1"/>
</dbReference>
<keyword evidence="2" id="KW-1003">Cell membrane</keyword>
<evidence type="ECO:0000313" key="8">
    <source>
        <dbReference type="EMBL" id="RZQ62828.1"/>
    </source>
</evidence>
<feature type="transmembrane region" description="Helical" evidence="6">
    <location>
        <begin position="132"/>
        <end position="156"/>
    </location>
</feature>
<feature type="transmembrane region" description="Helical" evidence="6">
    <location>
        <begin position="74"/>
        <end position="93"/>
    </location>
</feature>
<feature type="transmembrane region" description="Helical" evidence="6">
    <location>
        <begin position="99"/>
        <end position="120"/>
    </location>
</feature>
<evidence type="ECO:0000256" key="6">
    <source>
        <dbReference type="SAM" id="Phobius"/>
    </source>
</evidence>
<dbReference type="PANTHER" id="PTHR43124:SF3">
    <property type="entry name" value="CHLORAMPHENICOL EFFLUX PUMP RV0191"/>
    <property type="match status" value="1"/>
</dbReference>
<dbReference type="CDD" id="cd17324">
    <property type="entry name" value="MFS_NepI_like"/>
    <property type="match status" value="1"/>
</dbReference>
<keyword evidence="9" id="KW-1185">Reference proteome</keyword>
<feature type="transmembrane region" description="Helical" evidence="6">
    <location>
        <begin position="162"/>
        <end position="182"/>
    </location>
</feature>
<keyword evidence="4 6" id="KW-1133">Transmembrane helix</keyword>
<dbReference type="GO" id="GO:0005886">
    <property type="term" value="C:plasma membrane"/>
    <property type="evidence" value="ECO:0007669"/>
    <property type="project" value="UniProtKB-SubCell"/>
</dbReference>
<gene>
    <name evidence="8" type="ORF">EWH70_18010</name>
</gene>
<feature type="transmembrane region" description="Helical" evidence="6">
    <location>
        <begin position="267"/>
        <end position="285"/>
    </location>
</feature>
<comment type="subcellular location">
    <subcellularLocation>
        <location evidence="1">Cell membrane</location>
        <topology evidence="1">Multi-pass membrane protein</topology>
    </subcellularLocation>
</comment>
<feature type="transmembrane region" description="Helical" evidence="6">
    <location>
        <begin position="323"/>
        <end position="342"/>
    </location>
</feature>
<dbReference type="InterPro" id="IPR020846">
    <property type="entry name" value="MFS_dom"/>
</dbReference>
<dbReference type="Gene3D" id="1.20.1250.20">
    <property type="entry name" value="MFS general substrate transporter like domains"/>
    <property type="match status" value="1"/>
</dbReference>
<dbReference type="EMBL" id="SFCC01000008">
    <property type="protein sequence ID" value="RZQ62828.1"/>
    <property type="molecule type" value="Genomic_DNA"/>
</dbReference>
<dbReference type="GO" id="GO:0022857">
    <property type="term" value="F:transmembrane transporter activity"/>
    <property type="evidence" value="ECO:0007669"/>
    <property type="project" value="InterPro"/>
</dbReference>
<protein>
    <submittedName>
        <fullName evidence="8">MFS transporter</fullName>
    </submittedName>
</protein>